<evidence type="ECO:0000256" key="4">
    <source>
        <dbReference type="ARBA" id="ARBA00012528"/>
    </source>
</evidence>
<evidence type="ECO:0000256" key="3">
    <source>
        <dbReference type="ARBA" id="ARBA00004665"/>
    </source>
</evidence>
<dbReference type="SUPFAM" id="SSF55073">
    <property type="entry name" value="Nucleotide cyclase"/>
    <property type="match status" value="1"/>
</dbReference>
<evidence type="ECO:0000256" key="8">
    <source>
        <dbReference type="ARBA" id="ARBA00023136"/>
    </source>
</evidence>
<dbReference type="InterPro" id="IPR033479">
    <property type="entry name" value="dCache_1"/>
</dbReference>
<dbReference type="Gene3D" id="3.30.70.270">
    <property type="match status" value="1"/>
</dbReference>
<dbReference type="PATRIC" id="fig|1619313.3.peg.2751"/>
<dbReference type="CDD" id="cd18773">
    <property type="entry name" value="PDC1_HK_sensor"/>
    <property type="match status" value="1"/>
</dbReference>
<comment type="subcellular location">
    <subcellularLocation>
        <location evidence="2">Cell membrane</location>
        <topology evidence="2">Multi-pass membrane protein</topology>
    </subcellularLocation>
</comment>
<keyword evidence="5" id="KW-1003">Cell membrane</keyword>
<dbReference type="FunFam" id="3.30.70.270:FF:000001">
    <property type="entry name" value="Diguanylate cyclase domain protein"/>
    <property type="match status" value="1"/>
</dbReference>
<dbReference type="EMBL" id="LN907827">
    <property type="protein sequence ID" value="CUU24876.1"/>
    <property type="molecule type" value="Genomic_DNA"/>
</dbReference>
<comment type="catalytic activity">
    <reaction evidence="9">
        <text>2 GTP = 3',3'-c-di-GMP + 2 diphosphate</text>
        <dbReference type="Rhea" id="RHEA:24898"/>
        <dbReference type="ChEBI" id="CHEBI:33019"/>
        <dbReference type="ChEBI" id="CHEBI:37565"/>
        <dbReference type="ChEBI" id="CHEBI:58805"/>
        <dbReference type="EC" id="2.7.7.65"/>
    </reaction>
</comment>
<dbReference type="GO" id="GO:1902201">
    <property type="term" value="P:negative regulation of bacterial-type flagellum-dependent cell motility"/>
    <property type="evidence" value="ECO:0007669"/>
    <property type="project" value="TreeGrafter"/>
</dbReference>
<feature type="domain" description="GGDEF" evidence="10">
    <location>
        <begin position="392"/>
        <end position="522"/>
    </location>
</feature>
<evidence type="ECO:0000313" key="11">
    <source>
        <dbReference type="EMBL" id="CUU24876.1"/>
    </source>
</evidence>
<dbReference type="InterPro" id="IPR029151">
    <property type="entry name" value="Sensor-like_sf"/>
</dbReference>
<dbReference type="PANTHER" id="PTHR45138:SF9">
    <property type="entry name" value="DIGUANYLATE CYCLASE DGCM-RELATED"/>
    <property type="match status" value="1"/>
</dbReference>
<protein>
    <recommendedName>
        <fullName evidence="4">diguanylate cyclase</fullName>
        <ecNumber evidence="4">2.7.7.65</ecNumber>
    </recommendedName>
</protein>
<dbReference type="CDD" id="cd01949">
    <property type="entry name" value="GGDEF"/>
    <property type="match status" value="1"/>
</dbReference>
<dbReference type="KEGG" id="ege:EM595_2645"/>
<dbReference type="RefSeq" id="WP_067435460.1">
    <property type="nucleotide sequence ID" value="NZ_CP072598.1"/>
</dbReference>
<dbReference type="PROSITE" id="PS50887">
    <property type="entry name" value="GGDEF"/>
    <property type="match status" value="1"/>
</dbReference>
<dbReference type="AlphaFoldDB" id="A0A0U5LR62"/>
<evidence type="ECO:0000256" key="9">
    <source>
        <dbReference type="ARBA" id="ARBA00034247"/>
    </source>
</evidence>
<dbReference type="InterPro" id="IPR050469">
    <property type="entry name" value="Diguanylate_Cyclase"/>
</dbReference>
<comment type="pathway">
    <text evidence="3">Purine metabolism; 3',5'-cyclic di-GMP biosynthesis.</text>
</comment>
<keyword evidence="11" id="KW-0418">Kinase</keyword>
<keyword evidence="7" id="KW-1133">Transmembrane helix</keyword>
<dbReference type="OrthoDB" id="9812260at2"/>
<dbReference type="GO" id="GO:0052621">
    <property type="term" value="F:diguanylate cyclase activity"/>
    <property type="evidence" value="ECO:0007669"/>
    <property type="project" value="UniProtKB-EC"/>
</dbReference>
<dbReference type="InterPro" id="IPR000160">
    <property type="entry name" value="GGDEF_dom"/>
</dbReference>
<dbReference type="STRING" id="1619313.EM595_2645"/>
<dbReference type="Pfam" id="PF00990">
    <property type="entry name" value="GGDEF"/>
    <property type="match status" value="1"/>
</dbReference>
<dbReference type="SUPFAM" id="SSF103190">
    <property type="entry name" value="Sensory domain-like"/>
    <property type="match status" value="1"/>
</dbReference>
<keyword evidence="6" id="KW-0812">Transmembrane</keyword>
<keyword evidence="12" id="KW-1185">Reference proteome</keyword>
<evidence type="ECO:0000256" key="5">
    <source>
        <dbReference type="ARBA" id="ARBA00022475"/>
    </source>
</evidence>
<dbReference type="Proteomes" id="UP000059419">
    <property type="component" value="Chromosome 1"/>
</dbReference>
<dbReference type="Gene3D" id="3.30.450.20">
    <property type="entry name" value="PAS domain"/>
    <property type="match status" value="1"/>
</dbReference>
<keyword evidence="8" id="KW-0472">Membrane</keyword>
<dbReference type="InterPro" id="IPR029787">
    <property type="entry name" value="Nucleotide_cyclase"/>
</dbReference>
<dbReference type="CDD" id="cd18774">
    <property type="entry name" value="PDC2_HK_sensor"/>
    <property type="match status" value="1"/>
</dbReference>
<evidence type="ECO:0000256" key="2">
    <source>
        <dbReference type="ARBA" id="ARBA00004651"/>
    </source>
</evidence>
<dbReference type="PANTHER" id="PTHR45138">
    <property type="entry name" value="REGULATORY COMPONENTS OF SENSORY TRANSDUCTION SYSTEM"/>
    <property type="match status" value="1"/>
</dbReference>
<dbReference type="InterPro" id="IPR043128">
    <property type="entry name" value="Rev_trsase/Diguanyl_cyclase"/>
</dbReference>
<gene>
    <name evidence="11" type="ORF">EM595_2645</name>
</gene>
<proteinExistence type="predicted"/>
<dbReference type="GO" id="GO:0005886">
    <property type="term" value="C:plasma membrane"/>
    <property type="evidence" value="ECO:0007669"/>
    <property type="project" value="UniProtKB-SubCell"/>
</dbReference>
<accession>A0A0U5LR62</accession>
<evidence type="ECO:0000256" key="6">
    <source>
        <dbReference type="ARBA" id="ARBA00022692"/>
    </source>
</evidence>
<dbReference type="NCBIfam" id="TIGR00254">
    <property type="entry name" value="GGDEF"/>
    <property type="match status" value="1"/>
</dbReference>
<evidence type="ECO:0000256" key="1">
    <source>
        <dbReference type="ARBA" id="ARBA00001946"/>
    </source>
</evidence>
<dbReference type="SMART" id="SM00267">
    <property type="entry name" value="GGDEF"/>
    <property type="match status" value="1"/>
</dbReference>
<reference evidence="12" key="1">
    <citation type="submission" date="2015-11" db="EMBL/GenBank/DDBJ databases">
        <authorList>
            <person name="Blom J."/>
        </authorList>
    </citation>
    <scope>NUCLEOTIDE SEQUENCE [LARGE SCALE GENOMIC DNA]</scope>
</reference>
<keyword evidence="11" id="KW-0808">Transferase</keyword>
<evidence type="ECO:0000313" key="12">
    <source>
        <dbReference type="Proteomes" id="UP000059419"/>
    </source>
</evidence>
<comment type="cofactor">
    <cofactor evidence="1">
        <name>Mg(2+)</name>
        <dbReference type="ChEBI" id="CHEBI:18420"/>
    </cofactor>
</comment>
<name>A0A0U5LR62_9GAMM</name>
<evidence type="ECO:0000259" key="10">
    <source>
        <dbReference type="PROSITE" id="PS50887"/>
    </source>
</evidence>
<dbReference type="EC" id="2.7.7.65" evidence="4"/>
<dbReference type="GO" id="GO:0016301">
    <property type="term" value="F:kinase activity"/>
    <property type="evidence" value="ECO:0007669"/>
    <property type="project" value="UniProtKB-KW"/>
</dbReference>
<evidence type="ECO:0000256" key="7">
    <source>
        <dbReference type="ARBA" id="ARBA00022989"/>
    </source>
</evidence>
<dbReference type="Pfam" id="PF02743">
    <property type="entry name" value="dCache_1"/>
    <property type="match status" value="1"/>
</dbReference>
<dbReference type="GO" id="GO:0043709">
    <property type="term" value="P:cell adhesion involved in single-species biofilm formation"/>
    <property type="evidence" value="ECO:0007669"/>
    <property type="project" value="TreeGrafter"/>
</dbReference>
<organism evidence="11 12">
    <name type="scientific">Duffyella gerundensis</name>
    <dbReference type="NCBI Taxonomy" id="1619313"/>
    <lineage>
        <taxon>Bacteria</taxon>
        <taxon>Pseudomonadati</taxon>
        <taxon>Pseudomonadota</taxon>
        <taxon>Gammaproteobacteria</taxon>
        <taxon>Enterobacterales</taxon>
        <taxon>Erwiniaceae</taxon>
        <taxon>Duffyella</taxon>
    </lineage>
</organism>
<sequence length="528" mass="58202">MIGRLRPRTDLRTLITLLAVASIVITLANALYATWRVQRAELIENTLENNRVYAAKLASTTELFFQLAQSQLRFSANTIGKDFDDDALLQSEVDRLREQTSSFNSVAVIDANGFVRAISPESLTLKGMHLDSDSSHAALTARAPMIGKPSISAANNLIVFISTPIWSRDGRYLGYVGGTLYLKKKSILNSLLGEQYYRDDTSLYVVDSDNQVLYHQNGKRVGQTIAPLVDDKTLDANKNGALEIDHLDNASMLAGYATVPTAGWLVVALKPTLTTLQPLTGLLFNVLRHSVPFVLLTLLASMVLARLIASPLWQLARRAGQMEEPGVSEEIGAIRSWYFEAAQIKRAMRTGILSMQDKIGRLRSEVQSDPLTGLLNRRGLSSVLDYLLATQQPFAILAMDIDHFKRINDNWGHDVGDRVIQQVAIELNNASRQTDVVCRNGGEEFLMILPGAQPEIARTIAERVRQSIFQSSIEQVGQISISIGVSFWQPGDGPFGPFFKQADDALYQAKHAGRNRVVIAGTVAEPLL</sequence>